<evidence type="ECO:0000256" key="3">
    <source>
        <dbReference type="ARBA" id="ARBA00022741"/>
    </source>
</evidence>
<dbReference type="InterPro" id="IPR008271">
    <property type="entry name" value="Ser/Thr_kinase_AS"/>
</dbReference>
<dbReference type="GO" id="GO:0004712">
    <property type="term" value="F:protein serine/threonine/tyrosine kinase activity"/>
    <property type="evidence" value="ECO:0007669"/>
    <property type="project" value="UniProtKB-EC"/>
</dbReference>
<dbReference type="EC" id="2.7.12.1" evidence="9"/>
<dbReference type="GO" id="GO:0004674">
    <property type="term" value="F:protein serine/threonine kinase activity"/>
    <property type="evidence" value="ECO:0007669"/>
    <property type="project" value="UniProtKB-KW"/>
</dbReference>
<dbReference type="EMBL" id="JARBJD010000162">
    <property type="protein sequence ID" value="KAK2949131.1"/>
    <property type="molecule type" value="Genomic_DNA"/>
</dbReference>
<dbReference type="Proteomes" id="UP001281761">
    <property type="component" value="Unassembled WGS sequence"/>
</dbReference>
<dbReference type="SMART" id="SM00220">
    <property type="entry name" value="S_TKc"/>
    <property type="match status" value="1"/>
</dbReference>
<dbReference type="Pfam" id="PF00069">
    <property type="entry name" value="Pkinase"/>
    <property type="match status" value="1"/>
</dbReference>
<feature type="binding site" evidence="6">
    <location>
        <position position="56"/>
    </location>
    <ligand>
        <name>ATP</name>
        <dbReference type="ChEBI" id="CHEBI:30616"/>
    </ligand>
</feature>
<keyword evidence="2 9" id="KW-0808">Transferase</keyword>
<sequence>MSHDREGHFIGRRGDTISSRYEILSRLGIGTFGTVYSCLDKKHKVKVAVKVVRAVKRYVDAAKYEADILYDIAVKCQSKYFVDFYNAFSFRDFYTIVTEELGDSLYSLLEHNNFIGLPLSTIRAIAYQLFDALSTLETQAHLIHTDLKPENLLLKKPIYARTKLGAASIFVPLEPQLKIIDFGSATYEHKHHSSVICTRPYRPPEVILGFHWSYPADIWSAGCILVELFNGQTLFQTHDSLEHIALMERILGPFPLSFAGKTRGTSFETYFTFPEKDDFTDTPFSVSCDVAYPVGSTSRHSINNVLHHPSLHSLLEHYPTFYSLISSLLRFHPNERLNAAEALRHPFFGAQGEQDNRIELSEATPKADGADFLLEHTKHTDDTDPDITLLNSRPDDGLIRGRRGNTLRTLQIMLMKRGPGGAVRGVRR</sequence>
<evidence type="ECO:0000256" key="5">
    <source>
        <dbReference type="ARBA" id="ARBA00022840"/>
    </source>
</evidence>
<evidence type="ECO:0000256" key="1">
    <source>
        <dbReference type="ARBA" id="ARBA00022527"/>
    </source>
</evidence>
<comment type="similarity">
    <text evidence="7">Belongs to the protein kinase superfamily.</text>
</comment>
<dbReference type="Gene3D" id="1.10.510.10">
    <property type="entry name" value="Transferase(Phosphotransferase) domain 1"/>
    <property type="match status" value="1"/>
</dbReference>
<feature type="domain" description="Protein kinase" evidence="8">
    <location>
        <begin position="21"/>
        <end position="348"/>
    </location>
</feature>
<keyword evidence="3 6" id="KW-0547">Nucleotide-binding</keyword>
<dbReference type="InterPro" id="IPR017441">
    <property type="entry name" value="Protein_kinase_ATP_BS"/>
</dbReference>
<protein>
    <submittedName>
        <fullName evidence="9">Serine/threonine protein kinase</fullName>
        <ecNumber evidence="9">2.7.12.1</ecNumber>
    </submittedName>
</protein>
<dbReference type="Gene3D" id="3.30.200.20">
    <property type="entry name" value="Phosphorylase Kinase, domain 1"/>
    <property type="match status" value="1"/>
</dbReference>
<keyword evidence="5 6" id="KW-0067">ATP-binding</keyword>
<dbReference type="InterPro" id="IPR011009">
    <property type="entry name" value="Kinase-like_dom_sf"/>
</dbReference>
<evidence type="ECO:0000256" key="6">
    <source>
        <dbReference type="PROSITE-ProRule" id="PRU10141"/>
    </source>
</evidence>
<evidence type="ECO:0000256" key="7">
    <source>
        <dbReference type="RuleBase" id="RU000304"/>
    </source>
</evidence>
<organism evidence="9 10">
    <name type="scientific">Blattamonas nauphoetae</name>
    <dbReference type="NCBI Taxonomy" id="2049346"/>
    <lineage>
        <taxon>Eukaryota</taxon>
        <taxon>Metamonada</taxon>
        <taxon>Preaxostyla</taxon>
        <taxon>Oxymonadida</taxon>
        <taxon>Blattamonas</taxon>
    </lineage>
</organism>
<gene>
    <name evidence="9" type="ORF">BLNAU_15972</name>
</gene>
<evidence type="ECO:0000256" key="4">
    <source>
        <dbReference type="ARBA" id="ARBA00022777"/>
    </source>
</evidence>
<proteinExistence type="inferred from homology"/>
<dbReference type="PANTHER" id="PTHR45646:SF11">
    <property type="entry name" value="SERINE_THREONINE-PROTEIN KINASE DOA"/>
    <property type="match status" value="1"/>
</dbReference>
<keyword evidence="4 9" id="KW-0418">Kinase</keyword>
<keyword evidence="1 7" id="KW-0723">Serine/threonine-protein kinase</keyword>
<evidence type="ECO:0000313" key="10">
    <source>
        <dbReference type="Proteomes" id="UP001281761"/>
    </source>
</evidence>
<dbReference type="PROSITE" id="PS50011">
    <property type="entry name" value="PROTEIN_KINASE_DOM"/>
    <property type="match status" value="1"/>
</dbReference>
<keyword evidence="10" id="KW-1185">Reference proteome</keyword>
<evidence type="ECO:0000313" key="9">
    <source>
        <dbReference type="EMBL" id="KAK2949131.1"/>
    </source>
</evidence>
<reference evidence="9 10" key="1">
    <citation type="journal article" date="2022" name="bioRxiv">
        <title>Genomics of Preaxostyla Flagellates Illuminates Evolutionary Transitions and the Path Towards Mitochondrial Loss.</title>
        <authorList>
            <person name="Novak L.V.F."/>
            <person name="Treitli S.C."/>
            <person name="Pyrih J."/>
            <person name="Halakuc P."/>
            <person name="Pipaliya S.V."/>
            <person name="Vacek V."/>
            <person name="Brzon O."/>
            <person name="Soukal P."/>
            <person name="Eme L."/>
            <person name="Dacks J.B."/>
            <person name="Karnkowska A."/>
            <person name="Elias M."/>
            <person name="Hampl V."/>
        </authorList>
    </citation>
    <scope>NUCLEOTIDE SEQUENCE [LARGE SCALE GENOMIC DNA]</scope>
    <source>
        <strain evidence="9">NAU3</strain>
        <tissue evidence="9">Gut</tissue>
    </source>
</reference>
<dbReference type="PROSITE" id="PS00107">
    <property type="entry name" value="PROTEIN_KINASE_ATP"/>
    <property type="match status" value="1"/>
</dbReference>
<dbReference type="SUPFAM" id="SSF56112">
    <property type="entry name" value="Protein kinase-like (PK-like)"/>
    <property type="match status" value="1"/>
</dbReference>
<dbReference type="InterPro" id="IPR051175">
    <property type="entry name" value="CLK_kinases"/>
</dbReference>
<accession>A0ABQ9X982</accession>
<dbReference type="InterPro" id="IPR000719">
    <property type="entry name" value="Prot_kinase_dom"/>
</dbReference>
<comment type="caution">
    <text evidence="9">The sequence shown here is derived from an EMBL/GenBank/DDBJ whole genome shotgun (WGS) entry which is preliminary data.</text>
</comment>
<evidence type="ECO:0000259" key="8">
    <source>
        <dbReference type="PROSITE" id="PS50011"/>
    </source>
</evidence>
<name>A0ABQ9X982_9EUKA</name>
<dbReference type="PANTHER" id="PTHR45646">
    <property type="entry name" value="SERINE/THREONINE-PROTEIN KINASE DOA-RELATED"/>
    <property type="match status" value="1"/>
</dbReference>
<dbReference type="PROSITE" id="PS00108">
    <property type="entry name" value="PROTEIN_KINASE_ST"/>
    <property type="match status" value="1"/>
</dbReference>
<evidence type="ECO:0000256" key="2">
    <source>
        <dbReference type="ARBA" id="ARBA00022679"/>
    </source>
</evidence>